<name>A0A0G4I930_9ALVE</name>
<accession>A0A0G4I930</accession>
<dbReference type="EMBL" id="CDMZ01005710">
    <property type="protein sequence ID" value="CEM53608.1"/>
    <property type="molecule type" value="Genomic_DNA"/>
</dbReference>
<sequence length="439" mass="46823">MEPNPDFTPVSDGAFTGLPRPETTKQTGILVGPLGEMTPVDHLSGPVRSRLVWLRSPQRQVILDAPQLSTLMKRRIAARRQRQALTCPAPVITERTDEDDLEESQPPLGGNSASSTHTTQGGGPLTVVCLRQARDRLRIRTTGGALHPVSPSPNSPVGPHRYLNFPSLDNRQTDVLPQSPQRPFPTAAADAQGEGEMWHSGGGMKARYPVGDLGESRRSTGTTIEPPIVSSLRGGKAAGCSCFLLEKGHCWAGEEGEGLSLRCGGSPTVASSVRGSQSSYTNTGDDPIPPFHPWGVDAGLLPSLPQRSSLLGAVEEGEVEVSSDEVKGDRASICGKPSLVSSPSFSSSSSSSSSSVCGQSRLQRDADKNRNTEEGNYRLPLSVSIPHPTAAESKKETRPHEAWDCTREGETEREKEGNFRGAQERGGVDGAGPNTRRCQ</sequence>
<feature type="region of interest" description="Disordered" evidence="1">
    <location>
        <begin position="315"/>
        <end position="439"/>
    </location>
</feature>
<organism evidence="2">
    <name type="scientific">Chromera velia CCMP2878</name>
    <dbReference type="NCBI Taxonomy" id="1169474"/>
    <lineage>
        <taxon>Eukaryota</taxon>
        <taxon>Sar</taxon>
        <taxon>Alveolata</taxon>
        <taxon>Colpodellida</taxon>
        <taxon>Chromeraceae</taxon>
        <taxon>Chromera</taxon>
    </lineage>
</organism>
<proteinExistence type="predicted"/>
<dbReference type="VEuPathDB" id="CryptoDB:Cvel_2019"/>
<feature type="compositionally biased region" description="Low complexity" evidence="1">
    <location>
        <begin position="338"/>
        <end position="355"/>
    </location>
</feature>
<evidence type="ECO:0000256" key="1">
    <source>
        <dbReference type="SAM" id="MobiDB-lite"/>
    </source>
</evidence>
<feature type="region of interest" description="Disordered" evidence="1">
    <location>
        <begin position="1"/>
        <end position="26"/>
    </location>
</feature>
<feature type="region of interest" description="Disordered" evidence="1">
    <location>
        <begin position="265"/>
        <end position="294"/>
    </location>
</feature>
<feature type="compositionally biased region" description="Polar residues" evidence="1">
    <location>
        <begin position="268"/>
        <end position="284"/>
    </location>
</feature>
<protein>
    <submittedName>
        <fullName evidence="2">Uncharacterized protein</fullName>
    </submittedName>
</protein>
<feature type="region of interest" description="Disordered" evidence="1">
    <location>
        <begin position="89"/>
        <end position="125"/>
    </location>
</feature>
<evidence type="ECO:0000313" key="2">
    <source>
        <dbReference type="EMBL" id="CEM53608.1"/>
    </source>
</evidence>
<dbReference type="AlphaFoldDB" id="A0A0G4I930"/>
<feature type="compositionally biased region" description="Basic and acidic residues" evidence="1">
    <location>
        <begin position="392"/>
        <end position="427"/>
    </location>
</feature>
<reference evidence="2" key="1">
    <citation type="submission" date="2014-11" db="EMBL/GenBank/DDBJ databases">
        <authorList>
            <person name="Otto D Thomas"/>
            <person name="Naeem Raeece"/>
        </authorList>
    </citation>
    <scope>NUCLEOTIDE SEQUENCE</scope>
</reference>
<feature type="compositionally biased region" description="Basic and acidic residues" evidence="1">
    <location>
        <begin position="362"/>
        <end position="376"/>
    </location>
</feature>
<gene>
    <name evidence="2" type="ORF">Cvel_2019</name>
</gene>